<dbReference type="EMBL" id="CP067977">
    <property type="protein sequence ID" value="QQQ18597.1"/>
    <property type="molecule type" value="Genomic_DNA"/>
</dbReference>
<evidence type="ECO:0000313" key="2">
    <source>
        <dbReference type="Proteomes" id="UP000595448"/>
    </source>
</evidence>
<sequence length="187" mass="20765">MLLEAAASEAISAAWWERVDLEARRPGECHADLILGKAAELAFSPIGRDQLMSLALEKGVRDPDGPEPLVDTSVPPEERAVIAKRVFRHAPHHASETEALVVRIEERTARQLDRDTRYDLLPQRIRQEAALQEILWDHPAIPAGDKVRLAMLCSVPKLLERVEAHSGDGPLRILARWVAPFVGRGTS</sequence>
<gene>
    <name evidence="1" type="ORF">JIP62_00080</name>
</gene>
<proteinExistence type="predicted"/>
<evidence type="ECO:0000313" key="1">
    <source>
        <dbReference type="EMBL" id="QQQ18597.1"/>
    </source>
</evidence>
<protein>
    <submittedName>
        <fullName evidence="1">Uncharacterized protein</fullName>
    </submittedName>
</protein>
<name>A0ABX7BLZ5_9CAUL</name>
<reference evidence="1 2" key="1">
    <citation type="submission" date="2021-01" db="EMBL/GenBank/DDBJ databases">
        <title>Brevundimonas vitis sp. nov., an bacterium isolated from grape (Vitis vinifera).</title>
        <authorList>
            <person name="Jiang L."/>
            <person name="Lee J."/>
        </authorList>
    </citation>
    <scope>NUCLEOTIDE SEQUENCE [LARGE SCALE GENOMIC DNA]</scope>
    <source>
        <strain evidence="1 2">GRTSA-9</strain>
    </source>
</reference>
<dbReference type="RefSeq" id="WP_201102967.1">
    <property type="nucleotide sequence ID" value="NZ_CP067977.1"/>
</dbReference>
<dbReference type="Proteomes" id="UP000595448">
    <property type="component" value="Chromosome"/>
</dbReference>
<keyword evidence="2" id="KW-1185">Reference proteome</keyword>
<organism evidence="1 2">
    <name type="scientific">Brevundimonas vitisensis</name>
    <dbReference type="NCBI Taxonomy" id="2800818"/>
    <lineage>
        <taxon>Bacteria</taxon>
        <taxon>Pseudomonadati</taxon>
        <taxon>Pseudomonadota</taxon>
        <taxon>Alphaproteobacteria</taxon>
        <taxon>Caulobacterales</taxon>
        <taxon>Caulobacteraceae</taxon>
        <taxon>Brevundimonas</taxon>
    </lineage>
</organism>
<accession>A0ABX7BLZ5</accession>